<evidence type="ECO:0000313" key="2">
    <source>
        <dbReference type="Proteomes" id="UP000245263"/>
    </source>
</evidence>
<proteinExistence type="predicted"/>
<sequence length="217" mass="24766">MRNFILAIGLVQFLFLPFGIYSEPKSGLYLSDEMKTKNGFLFLGVAIGKEKEGFVFLAQELRYHNLIGWEEILYSGTAKDELGEWVLVPGSCQIRASREFEKKKGLLRRFDCEHLSFTLQTDSDANLLNSSLAGTFKDLRLPVFLANMSSEPIGISFPLPDGKEEGIWGFHLNGLGNKSPIQVWDRKSGLWKPWNGWIHESEPSKPSIYRWKRTFSN</sequence>
<organism evidence="1 2">
    <name type="scientific">Leptospira kobayashii</name>
    <dbReference type="NCBI Taxonomy" id="1917830"/>
    <lineage>
        <taxon>Bacteria</taxon>
        <taxon>Pseudomonadati</taxon>
        <taxon>Spirochaetota</taxon>
        <taxon>Spirochaetia</taxon>
        <taxon>Leptospirales</taxon>
        <taxon>Leptospiraceae</taxon>
        <taxon>Leptospira</taxon>
    </lineage>
</organism>
<reference evidence="1 2" key="1">
    <citation type="submission" date="2021-08" db="EMBL/GenBank/DDBJ databases">
        <title>Complete genome sequence of Leptospira kobayashii strain E30.</title>
        <authorList>
            <person name="Nakao R."/>
            <person name="Nakamura S."/>
            <person name="Masuzawa T."/>
            <person name="Koizumi N."/>
        </authorList>
    </citation>
    <scope>NUCLEOTIDE SEQUENCE [LARGE SCALE GENOMIC DNA]</scope>
    <source>
        <strain evidence="1 2">E30</strain>
    </source>
</reference>
<protein>
    <recommendedName>
        <fullName evidence="3">Lipoprotein</fullName>
    </recommendedName>
</protein>
<evidence type="ECO:0008006" key="3">
    <source>
        <dbReference type="Google" id="ProtNLM"/>
    </source>
</evidence>
<dbReference type="RefSeq" id="WP_109022338.1">
    <property type="nucleotide sequence ID" value="NZ_AP025029.1"/>
</dbReference>
<accession>A0ABN6KL23</accession>
<keyword evidence="2" id="KW-1185">Reference proteome</keyword>
<name>A0ABN6KL23_9LEPT</name>
<dbReference type="EMBL" id="AP025029">
    <property type="protein sequence ID" value="BDA80852.1"/>
    <property type="molecule type" value="Genomic_DNA"/>
</dbReference>
<dbReference type="Proteomes" id="UP000245263">
    <property type="component" value="Chromosome 2"/>
</dbReference>
<gene>
    <name evidence="1" type="ORF">LPTSP3_g37820</name>
</gene>
<evidence type="ECO:0000313" key="1">
    <source>
        <dbReference type="EMBL" id="BDA80852.1"/>
    </source>
</evidence>